<dbReference type="Proteomes" id="UP000467164">
    <property type="component" value="Chromosome"/>
</dbReference>
<keyword evidence="3" id="KW-1185">Reference proteome</keyword>
<evidence type="ECO:0000313" key="3">
    <source>
        <dbReference type="Proteomes" id="UP000467164"/>
    </source>
</evidence>
<dbReference type="InterPro" id="IPR011051">
    <property type="entry name" value="RmlC_Cupin_sf"/>
</dbReference>
<dbReference type="Gene3D" id="2.60.120.10">
    <property type="entry name" value="Jelly Rolls"/>
    <property type="match status" value="1"/>
</dbReference>
<accession>A0A7I7LGZ6</accession>
<dbReference type="EMBL" id="AP022572">
    <property type="protein sequence ID" value="BBX59034.1"/>
    <property type="molecule type" value="Genomic_DNA"/>
</dbReference>
<dbReference type="Pfam" id="PF07883">
    <property type="entry name" value="Cupin_2"/>
    <property type="match status" value="1"/>
</dbReference>
<dbReference type="SUPFAM" id="SSF51182">
    <property type="entry name" value="RmlC-like cupins"/>
    <property type="match status" value="1"/>
</dbReference>
<dbReference type="InterPro" id="IPR013096">
    <property type="entry name" value="Cupin_2"/>
</dbReference>
<sequence length="120" mass="13112">MEAGMPDQELAQYGGGVAAIDVVMETPDLRVSRFTLAPHGVLPWHLHSQIVDYFVGITGNVEVETRDPVERIELAPGVEFRVRPGRPHVVRNNGAELATYLIVQGVGAYDRIPAPPTDEV</sequence>
<organism evidence="2 3">
    <name type="scientific">Mycobacterium shottsii</name>
    <dbReference type="NCBI Taxonomy" id="133549"/>
    <lineage>
        <taxon>Bacteria</taxon>
        <taxon>Bacillati</taxon>
        <taxon>Actinomycetota</taxon>
        <taxon>Actinomycetes</taxon>
        <taxon>Mycobacteriales</taxon>
        <taxon>Mycobacteriaceae</taxon>
        <taxon>Mycobacterium</taxon>
        <taxon>Mycobacterium ulcerans group</taxon>
    </lineage>
</organism>
<gene>
    <name evidence="2" type="ORF">MSHO_43790</name>
</gene>
<protein>
    <recommendedName>
        <fullName evidence="1">Cupin type-2 domain-containing protein</fullName>
    </recommendedName>
</protein>
<proteinExistence type="predicted"/>
<feature type="domain" description="Cupin type-2" evidence="1">
    <location>
        <begin position="33"/>
        <end position="103"/>
    </location>
</feature>
<dbReference type="InterPro" id="IPR014710">
    <property type="entry name" value="RmlC-like_jellyroll"/>
</dbReference>
<dbReference type="KEGG" id="msho:MSHO_43790"/>
<evidence type="ECO:0000259" key="1">
    <source>
        <dbReference type="Pfam" id="PF07883"/>
    </source>
</evidence>
<name>A0A7I7LGZ6_9MYCO</name>
<evidence type="ECO:0000313" key="2">
    <source>
        <dbReference type="EMBL" id="BBX59034.1"/>
    </source>
</evidence>
<reference evidence="2 3" key="1">
    <citation type="journal article" date="2019" name="Emerg. Microbes Infect.">
        <title>Comprehensive subspecies identification of 175 nontuberculous mycobacteria species based on 7547 genomic profiles.</title>
        <authorList>
            <person name="Matsumoto Y."/>
            <person name="Kinjo T."/>
            <person name="Motooka D."/>
            <person name="Nabeya D."/>
            <person name="Jung N."/>
            <person name="Uechi K."/>
            <person name="Horii T."/>
            <person name="Iida T."/>
            <person name="Fujita J."/>
            <person name="Nakamura S."/>
        </authorList>
    </citation>
    <scope>NUCLEOTIDE SEQUENCE [LARGE SCALE GENOMIC DNA]</scope>
    <source>
        <strain evidence="2 3">JCM 12657</strain>
    </source>
</reference>
<dbReference type="AlphaFoldDB" id="A0A7I7LGZ6"/>